<evidence type="ECO:0000313" key="2">
    <source>
        <dbReference type="Proteomes" id="UP000310249"/>
    </source>
</evidence>
<dbReference type="Gene3D" id="1.25.40.10">
    <property type="entry name" value="Tetratricopeptide repeat domain"/>
    <property type="match status" value="1"/>
</dbReference>
<protein>
    <recommendedName>
        <fullName evidence="3">Tetratricopeptide repeat protein</fullName>
    </recommendedName>
</protein>
<comment type="caution">
    <text evidence="1">The sequence shown here is derived from an EMBL/GenBank/DDBJ whole genome shotgun (WGS) entry which is preliminary data.</text>
</comment>
<sequence length="167" mass="18837">MLQSYPALNDTTSLLENALAPWQQAITKGNQAFDSQSFYLARDQYHSALYLVSNLIEYFAHQYDSQLQEEAFAHCCPAFVVAAHNLADCYLALSEPHKACEQLINVHLSLTQLCDHANPQIALTAMRHSLRTRAELMRFISSHEAHTTLVSRATQVLDAPHSTTHYH</sequence>
<proteinExistence type="predicted"/>
<reference evidence="2" key="2">
    <citation type="submission" date="2019-06" db="EMBL/GenBank/DDBJ databases">
        <title>Co-occurence of chitin degradation, pigmentation and bioactivity in marine Pseudoalteromonas.</title>
        <authorList>
            <person name="Sonnenschein E.C."/>
            <person name="Bech P.K."/>
        </authorList>
    </citation>
    <scope>NUCLEOTIDE SEQUENCE [LARGE SCALE GENOMIC DNA]</scope>
    <source>
        <strain evidence="2">S2676</strain>
    </source>
</reference>
<reference evidence="1 2" key="1">
    <citation type="submission" date="2018-01" db="EMBL/GenBank/DDBJ databases">
        <authorList>
            <person name="Paulsen S."/>
            <person name="Gram L.K."/>
        </authorList>
    </citation>
    <scope>NUCLEOTIDE SEQUENCE [LARGE SCALE GENOMIC DNA]</scope>
    <source>
        <strain evidence="1 2">S2676</strain>
    </source>
</reference>
<accession>A0A5S3WKX2</accession>
<dbReference type="Proteomes" id="UP000310249">
    <property type="component" value="Unassembled WGS sequence"/>
</dbReference>
<gene>
    <name evidence="1" type="ORF">CWB99_15355</name>
</gene>
<organism evidence="1 2">
    <name type="scientific">Pseudoalteromonas rubra</name>
    <dbReference type="NCBI Taxonomy" id="43658"/>
    <lineage>
        <taxon>Bacteria</taxon>
        <taxon>Pseudomonadati</taxon>
        <taxon>Pseudomonadota</taxon>
        <taxon>Gammaproteobacteria</taxon>
        <taxon>Alteromonadales</taxon>
        <taxon>Pseudoalteromonadaceae</taxon>
        <taxon>Pseudoalteromonas</taxon>
    </lineage>
</organism>
<dbReference type="OrthoDB" id="6296216at2"/>
<evidence type="ECO:0008006" key="3">
    <source>
        <dbReference type="Google" id="ProtNLM"/>
    </source>
</evidence>
<dbReference type="SUPFAM" id="SSF48452">
    <property type="entry name" value="TPR-like"/>
    <property type="match status" value="1"/>
</dbReference>
<dbReference type="EMBL" id="PNCI01000035">
    <property type="protein sequence ID" value="TMP27373.1"/>
    <property type="molecule type" value="Genomic_DNA"/>
</dbReference>
<dbReference type="InterPro" id="IPR011990">
    <property type="entry name" value="TPR-like_helical_dom_sf"/>
</dbReference>
<name>A0A5S3WKX2_9GAMM</name>
<dbReference type="RefSeq" id="WP_138549754.1">
    <property type="nucleotide sequence ID" value="NZ_PNCH01000003.1"/>
</dbReference>
<evidence type="ECO:0000313" key="1">
    <source>
        <dbReference type="EMBL" id="TMP27373.1"/>
    </source>
</evidence>
<dbReference type="AlphaFoldDB" id="A0A5S3WKX2"/>